<proteinExistence type="predicted"/>
<dbReference type="Gene3D" id="2.60.120.10">
    <property type="entry name" value="Jelly Rolls"/>
    <property type="match status" value="1"/>
</dbReference>
<dbReference type="Proteomes" id="UP000298327">
    <property type="component" value="Unassembled WGS sequence"/>
</dbReference>
<dbReference type="OrthoDB" id="6614653at2759"/>
<dbReference type="InterPro" id="IPR014710">
    <property type="entry name" value="RmlC-like_jellyroll"/>
</dbReference>
<protein>
    <recommendedName>
        <fullName evidence="1">DUF985 domain-containing protein</fullName>
    </recommendedName>
</protein>
<evidence type="ECO:0000313" key="2">
    <source>
        <dbReference type="EMBL" id="TFY54216.1"/>
    </source>
</evidence>
<evidence type="ECO:0000313" key="3">
    <source>
        <dbReference type="Proteomes" id="UP000298327"/>
    </source>
</evidence>
<dbReference type="InterPro" id="IPR039935">
    <property type="entry name" value="YML079W-like"/>
</dbReference>
<dbReference type="PANTHER" id="PTHR33387">
    <property type="entry name" value="RMLC-LIKE JELLY ROLL FOLD PROTEIN"/>
    <property type="match status" value="1"/>
</dbReference>
<gene>
    <name evidence="2" type="ORF">EVG20_g9803</name>
</gene>
<comment type="caution">
    <text evidence="2">The sequence shown here is derived from an EMBL/GenBank/DDBJ whole genome shotgun (WGS) entry which is preliminary data.</text>
</comment>
<dbReference type="InterPro" id="IPR009327">
    <property type="entry name" value="Cupin_DUF985"/>
</dbReference>
<feature type="domain" description="DUF985" evidence="1">
    <location>
        <begin position="13"/>
        <end position="167"/>
    </location>
</feature>
<dbReference type="Pfam" id="PF06172">
    <property type="entry name" value="Cupin_5"/>
    <property type="match status" value="1"/>
</dbReference>
<dbReference type="SUPFAM" id="SSF51182">
    <property type="entry name" value="RmlC-like cupins"/>
    <property type="match status" value="1"/>
</dbReference>
<evidence type="ECO:0000259" key="1">
    <source>
        <dbReference type="Pfam" id="PF06172"/>
    </source>
</evidence>
<accession>A0A4Y9XVP8</accession>
<dbReference type="EMBL" id="SEOQ01001053">
    <property type="protein sequence ID" value="TFY54216.1"/>
    <property type="molecule type" value="Genomic_DNA"/>
</dbReference>
<dbReference type="InterPro" id="IPR011051">
    <property type="entry name" value="RmlC_Cupin_sf"/>
</dbReference>
<dbReference type="CDD" id="cd06121">
    <property type="entry name" value="cupin_YML079wp"/>
    <property type="match status" value="1"/>
</dbReference>
<organism evidence="2 3">
    <name type="scientific">Dentipellis fragilis</name>
    <dbReference type="NCBI Taxonomy" id="205917"/>
    <lineage>
        <taxon>Eukaryota</taxon>
        <taxon>Fungi</taxon>
        <taxon>Dikarya</taxon>
        <taxon>Basidiomycota</taxon>
        <taxon>Agaricomycotina</taxon>
        <taxon>Agaricomycetes</taxon>
        <taxon>Russulales</taxon>
        <taxon>Hericiaceae</taxon>
        <taxon>Dentipellis</taxon>
    </lineage>
</organism>
<sequence length="197" mass="21950">MSRYTCNLSTNAELIAALSLTRHSEGGYFAETDRQDELVPSPYAVVRPDGQLRSVATSIFYLLTYDEPNGVFHTNRSVTYHILHHGRVEYTLIAPGNPPRIERVIMGANVAAGERRQLIVGGGVWKMSKIPKADLVGAKSEEEKARAGCLITEVVTPGFQWEDHQFLTKSGLQELFQELPGVETKMLEFLPYIKKSA</sequence>
<dbReference type="AlphaFoldDB" id="A0A4Y9XVP8"/>
<name>A0A4Y9XVP8_9AGAM</name>
<dbReference type="PANTHER" id="PTHR33387:SF3">
    <property type="entry name" value="DUF985 DOMAIN-CONTAINING PROTEIN"/>
    <property type="match status" value="1"/>
</dbReference>
<reference evidence="2 3" key="1">
    <citation type="submission" date="2019-02" db="EMBL/GenBank/DDBJ databases">
        <title>Genome sequencing of the rare red list fungi Dentipellis fragilis.</title>
        <authorList>
            <person name="Buettner E."/>
            <person name="Kellner H."/>
        </authorList>
    </citation>
    <scope>NUCLEOTIDE SEQUENCE [LARGE SCALE GENOMIC DNA]</scope>
    <source>
        <strain evidence="2 3">DSM 105465</strain>
    </source>
</reference>
<keyword evidence="3" id="KW-1185">Reference proteome</keyword>